<evidence type="ECO:0000256" key="24">
    <source>
        <dbReference type="SAM" id="SignalP"/>
    </source>
</evidence>
<evidence type="ECO:0000256" key="7">
    <source>
        <dbReference type="ARBA" id="ARBA00022692"/>
    </source>
</evidence>
<feature type="transmembrane region" description="Helical" evidence="23">
    <location>
        <begin position="380"/>
        <end position="401"/>
    </location>
</feature>
<dbReference type="GO" id="GO:0090533">
    <property type="term" value="C:cation-transporting ATPase complex"/>
    <property type="evidence" value="ECO:0007669"/>
    <property type="project" value="Ensembl"/>
</dbReference>
<dbReference type="AlphaFoldDB" id="Q1PS52"/>
<feature type="compositionally biased region" description="Polar residues" evidence="22">
    <location>
        <begin position="768"/>
        <end position="778"/>
    </location>
</feature>
<evidence type="ECO:0000256" key="11">
    <source>
        <dbReference type="ARBA" id="ARBA00023053"/>
    </source>
</evidence>
<dbReference type="GO" id="GO:0048863">
    <property type="term" value="P:stem cell differentiation"/>
    <property type="evidence" value="ECO:0007669"/>
    <property type="project" value="Ensembl"/>
</dbReference>
<dbReference type="Gene3D" id="6.10.140.1330">
    <property type="match status" value="1"/>
</dbReference>
<dbReference type="RefSeq" id="NP_001038108.1">
    <property type="nucleotide sequence ID" value="NM_001044643.1"/>
</dbReference>
<dbReference type="HOGENOM" id="CLU_005912_4_1_1"/>
<dbReference type="Ensembl" id="ENSGALT00010040517.1">
    <property type="protein sequence ID" value="ENSGALP00010023522.1"/>
    <property type="gene ID" value="ENSGALG00010016793.1"/>
</dbReference>
<evidence type="ECO:0000313" key="28">
    <source>
        <dbReference type="EMBL" id="AOP32382.1"/>
    </source>
</evidence>
<comment type="catalytic activity">
    <reaction evidence="19">
        <text>Na(+)(in) + H(+)(out) = Na(+)(out) + H(+)(in)</text>
        <dbReference type="Rhea" id="RHEA:29419"/>
        <dbReference type="ChEBI" id="CHEBI:15378"/>
        <dbReference type="ChEBI" id="CHEBI:29101"/>
    </reaction>
</comment>
<dbReference type="Gene3D" id="6.10.250.2020">
    <property type="match status" value="1"/>
</dbReference>
<evidence type="ECO:0000259" key="25">
    <source>
        <dbReference type="Pfam" id="PF00999"/>
    </source>
</evidence>
<keyword evidence="10 23" id="KW-1133">Transmembrane helix</keyword>
<dbReference type="GO" id="GO:0005737">
    <property type="term" value="C:cytoplasm"/>
    <property type="evidence" value="ECO:0007669"/>
    <property type="project" value="Ensembl"/>
</dbReference>
<evidence type="ECO:0000256" key="21">
    <source>
        <dbReference type="RuleBase" id="RU003722"/>
    </source>
</evidence>
<evidence type="ECO:0000313" key="30">
    <source>
        <dbReference type="Proteomes" id="UP000000539"/>
    </source>
</evidence>
<dbReference type="InterPro" id="IPR001970">
    <property type="entry name" value="NHE-1-like"/>
</dbReference>
<dbReference type="EMBL" id="KU750029">
    <property type="protein sequence ID" value="AOP32398.1"/>
    <property type="molecule type" value="mRNA"/>
</dbReference>
<dbReference type="GO" id="GO:0071468">
    <property type="term" value="P:cellular response to acidic pH"/>
    <property type="evidence" value="ECO:0000314"/>
    <property type="project" value="UniProtKB"/>
</dbReference>
<evidence type="ECO:0000256" key="15">
    <source>
        <dbReference type="ARBA" id="ARBA00023180"/>
    </source>
</evidence>
<keyword evidence="8" id="KW-0832">Ubl conjugation</keyword>
<dbReference type="SMR" id="Q1PS52"/>
<keyword evidence="15" id="KW-0325">Glycoprotein</keyword>
<dbReference type="EMBL" id="KU750025">
    <property type="protein sequence ID" value="AOP32394.1"/>
    <property type="molecule type" value="mRNA"/>
</dbReference>
<evidence type="ECO:0000256" key="19">
    <source>
        <dbReference type="ARBA" id="ARBA00047524"/>
    </source>
</evidence>
<dbReference type="GO" id="GO:0036376">
    <property type="term" value="P:sodium ion export across plasma membrane"/>
    <property type="evidence" value="ECO:0000314"/>
    <property type="project" value="UniProtKB"/>
</dbReference>
<dbReference type="Pfam" id="PF00999">
    <property type="entry name" value="Na_H_Exchanger"/>
    <property type="match status" value="1"/>
</dbReference>
<feature type="signal peptide" evidence="24">
    <location>
        <begin position="1"/>
        <end position="23"/>
    </location>
</feature>
<dbReference type="Proteomes" id="UP000000539">
    <property type="component" value="Chromosome 23"/>
</dbReference>
<dbReference type="EMBL" id="KU750022">
    <property type="protein sequence ID" value="AOP32391.1"/>
    <property type="molecule type" value="mRNA"/>
</dbReference>
<dbReference type="GO" id="GO:0098719">
    <property type="term" value="P:sodium ion import across plasma membrane"/>
    <property type="evidence" value="ECO:0000318"/>
    <property type="project" value="GO_Central"/>
</dbReference>
<feature type="transmembrane region" description="Helical" evidence="23">
    <location>
        <begin position="181"/>
        <end position="202"/>
    </location>
</feature>
<name>Q1PS52_CHICK</name>
<accession>Q1PS52</accession>
<evidence type="ECO:0000256" key="2">
    <source>
        <dbReference type="ARBA" id="ARBA00007367"/>
    </source>
</evidence>
<keyword evidence="7 21" id="KW-0812">Transmembrane</keyword>
<dbReference type="EMBL" id="KU750023">
    <property type="protein sequence ID" value="AOP32392.1"/>
    <property type="molecule type" value="mRNA"/>
</dbReference>
<dbReference type="PRINTS" id="PR01084">
    <property type="entry name" value="NAHEXCHNGR"/>
</dbReference>
<dbReference type="PRINTS" id="PR01085">
    <property type="entry name" value="NAHEXCHNGR1"/>
</dbReference>
<keyword evidence="4 21" id="KW-0050">Antiport</keyword>
<dbReference type="GO" id="GO:0005543">
    <property type="term" value="F:phospholipid binding"/>
    <property type="evidence" value="ECO:0007669"/>
    <property type="project" value="Ensembl"/>
</dbReference>
<evidence type="ECO:0000256" key="9">
    <source>
        <dbReference type="ARBA" id="ARBA00022860"/>
    </source>
</evidence>
<feature type="chain" id="PRO_5010136596" description="Sodium/hydrogen exchanger" evidence="24">
    <location>
        <begin position="24"/>
        <end position="803"/>
    </location>
</feature>
<proteinExistence type="evidence at protein level"/>
<protein>
    <recommendedName>
        <fullName evidence="21">Sodium/hydrogen exchanger</fullName>
    </recommendedName>
</protein>
<evidence type="ECO:0000256" key="6">
    <source>
        <dbReference type="ARBA" id="ARBA00022553"/>
    </source>
</evidence>
<evidence type="ECO:0000256" key="3">
    <source>
        <dbReference type="ARBA" id="ARBA00022448"/>
    </source>
</evidence>
<dbReference type="EMBL" id="KU750013">
    <property type="protein sequence ID" value="AOP32382.1"/>
    <property type="molecule type" value="mRNA"/>
</dbReference>
<dbReference type="Bgee" id="ENSGALG00000034251">
    <property type="expression patterns" value="Expressed in cerebellum and 12 other cell types or tissues"/>
</dbReference>
<gene>
    <name evidence="27" type="primary">NHE1</name>
    <name evidence="28 29" type="synonym">SLC9A1</name>
</gene>
<dbReference type="GO" id="GO:0045944">
    <property type="term" value="P:positive regulation of transcription by RNA polymerase II"/>
    <property type="evidence" value="ECO:0007669"/>
    <property type="project" value="Ensembl"/>
</dbReference>
<reference evidence="28" key="2">
    <citation type="submission" date="2016-02" db="EMBL/GenBank/DDBJ databases">
        <title>Different infection rates of ALV-J among chicken species in local China are not associated with its cellular receptors.</title>
        <authorList>
            <person name="Guan X."/>
            <person name="Zhang Y."/>
            <person name="Yun B."/>
        </authorList>
    </citation>
    <scope>NUCLEOTIDE SEQUENCE</scope>
</reference>
<evidence type="ECO:0000256" key="14">
    <source>
        <dbReference type="ARBA" id="ARBA00023139"/>
    </source>
</evidence>
<dbReference type="EMBL" id="KU750015">
    <property type="protein sequence ID" value="AOP32384.1"/>
    <property type="molecule type" value="mRNA"/>
</dbReference>
<feature type="transmembrane region" description="Helical" evidence="23">
    <location>
        <begin position="472"/>
        <end position="495"/>
    </location>
</feature>
<evidence type="ECO:0000313" key="27">
    <source>
        <dbReference type="EMBL" id="ABB82239.1"/>
    </source>
</evidence>
<evidence type="ECO:0000256" key="5">
    <source>
        <dbReference type="ARBA" id="ARBA00022475"/>
    </source>
</evidence>
<dbReference type="PANTHER" id="PTHR10110">
    <property type="entry name" value="SODIUM/HYDROGEN EXCHANGER"/>
    <property type="match status" value="1"/>
</dbReference>
<reference evidence="29" key="3">
    <citation type="submission" date="2020-11" db="EMBL/GenBank/DDBJ databases">
        <title>Gallus gallus (Chicken) genome, bGalGal1, GRCg7b, maternal haplotype autosomes + Z &amp; W.</title>
        <authorList>
            <person name="Warren W."/>
            <person name="Formenti G."/>
            <person name="Fedrigo O."/>
            <person name="Haase B."/>
            <person name="Mountcastle J."/>
            <person name="Balacco J."/>
            <person name="Tracey A."/>
            <person name="Schneider V."/>
            <person name="Okimoto R."/>
            <person name="Cheng H."/>
            <person name="Hawken R."/>
            <person name="Howe K."/>
            <person name="Jarvis E.D."/>
        </authorList>
    </citation>
    <scope>NUCLEOTIDE SEQUENCE [LARGE SCALE GENOMIC DNA]</scope>
    <source>
        <strain evidence="29">Broiler</strain>
    </source>
</reference>
<dbReference type="EMBL" id="KU750016">
    <property type="protein sequence ID" value="AOP32385.1"/>
    <property type="molecule type" value="mRNA"/>
</dbReference>
<dbReference type="InterPro" id="IPR032103">
    <property type="entry name" value="NHE_CaM-bd"/>
</dbReference>
<dbReference type="GO" id="GO:0045121">
    <property type="term" value="C:membrane raft"/>
    <property type="evidence" value="ECO:0007669"/>
    <property type="project" value="Ensembl"/>
</dbReference>
<evidence type="ECO:0000256" key="12">
    <source>
        <dbReference type="ARBA" id="ARBA00023065"/>
    </source>
</evidence>
<feature type="domain" description="Cation/H+ exchanger transmembrane" evidence="25">
    <location>
        <begin position="102"/>
        <end position="495"/>
    </location>
</feature>
<evidence type="ECO:0000256" key="22">
    <source>
        <dbReference type="SAM" id="MobiDB-lite"/>
    </source>
</evidence>
<evidence type="ECO:0000256" key="13">
    <source>
        <dbReference type="ARBA" id="ARBA00023136"/>
    </source>
</evidence>
<feature type="transmembrane region" description="Helical" evidence="23">
    <location>
        <begin position="441"/>
        <end position="460"/>
    </location>
</feature>
<feature type="transmembrane region" description="Helical" evidence="23">
    <location>
        <begin position="249"/>
        <end position="269"/>
    </location>
</feature>
<evidence type="ECO:0000256" key="20">
    <source>
        <dbReference type="ARBA" id="ARBA00048676"/>
    </source>
</evidence>
<feature type="transmembrane region" description="Helical" evidence="23">
    <location>
        <begin position="121"/>
        <end position="140"/>
    </location>
</feature>
<keyword evidence="11" id="KW-0915">Sodium</keyword>
<dbReference type="KEGG" id="gga:419580"/>
<dbReference type="Gene3D" id="6.10.250.1040">
    <property type="match status" value="1"/>
</dbReference>
<dbReference type="GO" id="GO:0086092">
    <property type="term" value="P:regulation of the force of heart contraction by cardiac conduction"/>
    <property type="evidence" value="ECO:0007669"/>
    <property type="project" value="Ensembl"/>
</dbReference>
<dbReference type="GO" id="GO:0005654">
    <property type="term" value="C:nucleoplasm"/>
    <property type="evidence" value="ECO:0007669"/>
    <property type="project" value="Ensembl"/>
</dbReference>
<feature type="transmembrane region" description="Helical" evidence="23">
    <location>
        <begin position="340"/>
        <end position="359"/>
    </location>
</feature>
<feature type="transmembrane region" description="Helical" evidence="23">
    <location>
        <begin position="214"/>
        <end position="237"/>
    </location>
</feature>
<dbReference type="GeneID" id="419580"/>
<dbReference type="GO" id="GO:0010882">
    <property type="term" value="P:regulation of cardiac muscle contraction by calcium ion signaling"/>
    <property type="evidence" value="ECO:0007669"/>
    <property type="project" value="Ensembl"/>
</dbReference>
<dbReference type="GeneTree" id="ENSGT00940000156338"/>
<dbReference type="CTD" id="6548"/>
<organism evidence="27">
    <name type="scientific">Gallus gallus</name>
    <name type="common">Chicken</name>
    <dbReference type="NCBI Taxonomy" id="9031"/>
    <lineage>
        <taxon>Eukaryota</taxon>
        <taxon>Metazoa</taxon>
        <taxon>Chordata</taxon>
        <taxon>Craniata</taxon>
        <taxon>Vertebrata</taxon>
        <taxon>Euteleostomi</taxon>
        <taxon>Archelosauria</taxon>
        <taxon>Archosauria</taxon>
        <taxon>Dinosauria</taxon>
        <taxon>Saurischia</taxon>
        <taxon>Theropoda</taxon>
        <taxon>Coelurosauria</taxon>
        <taxon>Aves</taxon>
        <taxon>Neognathae</taxon>
        <taxon>Galloanserae</taxon>
        <taxon>Galliformes</taxon>
        <taxon>Phasianidae</taxon>
        <taxon>Phasianinae</taxon>
        <taxon>Gallus</taxon>
    </lineage>
</organism>
<dbReference type="EMBL" id="KU750017">
    <property type="protein sequence ID" value="AOP32386.1"/>
    <property type="molecule type" value="mRNA"/>
</dbReference>
<keyword evidence="9" id="KW-0112">Calmodulin-binding</keyword>
<evidence type="ECO:0000256" key="8">
    <source>
        <dbReference type="ARBA" id="ARBA00022843"/>
    </source>
</evidence>
<keyword evidence="6" id="KW-0597">Phosphoprotein</keyword>
<evidence type="ECO:0000256" key="17">
    <source>
        <dbReference type="ARBA" id="ARBA00023288"/>
    </source>
</evidence>
<evidence type="ECO:0000256" key="18">
    <source>
        <dbReference type="ARBA" id="ARBA00035570"/>
    </source>
</evidence>
<keyword evidence="24" id="KW-0732">Signal</keyword>
<evidence type="ECO:0000256" key="4">
    <source>
        <dbReference type="ARBA" id="ARBA00022449"/>
    </source>
</evidence>
<keyword evidence="30" id="KW-1185">Reference proteome</keyword>
<evidence type="ECO:0000256" key="1">
    <source>
        <dbReference type="ARBA" id="ARBA00004554"/>
    </source>
</evidence>
<dbReference type="GO" id="GO:0015386">
    <property type="term" value="F:potassium:proton antiporter activity"/>
    <property type="evidence" value="ECO:0000318"/>
    <property type="project" value="GO_Central"/>
</dbReference>
<dbReference type="OrthoDB" id="196264at2759"/>
<dbReference type="InterPro" id="IPR018422">
    <property type="entry name" value="Cation/H_exchanger_CPA1"/>
</dbReference>
<dbReference type="PaxDb" id="9031-ENSGALP00000001353"/>
<feature type="transmembrane region" description="Helical" evidence="23">
    <location>
        <begin position="152"/>
        <end position="169"/>
    </location>
</feature>
<comment type="catalytic activity">
    <reaction evidence="20">
        <text>Li(+)(out) + H(+)(in) = Li(+)(in) + H(+)(out)</text>
        <dbReference type="Rhea" id="RHEA:72407"/>
        <dbReference type="ChEBI" id="CHEBI:15378"/>
        <dbReference type="ChEBI" id="CHEBI:49713"/>
    </reaction>
</comment>
<dbReference type="GO" id="GO:0071872">
    <property type="term" value="P:cellular response to epinephrine stimulus"/>
    <property type="evidence" value="ECO:0007669"/>
    <property type="project" value="Ensembl"/>
</dbReference>
<feature type="domain" description="Sodium/hydrogen exchanger regulatory region" evidence="26">
    <location>
        <begin position="590"/>
        <end position="689"/>
    </location>
</feature>
<keyword evidence="5" id="KW-1003">Cell membrane</keyword>
<dbReference type="GO" id="GO:0030346">
    <property type="term" value="F:protein phosphatase 2B binding"/>
    <property type="evidence" value="ECO:0007669"/>
    <property type="project" value="Ensembl"/>
</dbReference>
<evidence type="ECO:0000313" key="29">
    <source>
        <dbReference type="Ensembl" id="ENSGALP00010023522.1"/>
    </source>
</evidence>
<dbReference type="GO" id="GO:0035994">
    <property type="term" value="P:response to muscle stretch"/>
    <property type="evidence" value="ECO:0007669"/>
    <property type="project" value="Ensembl"/>
</dbReference>
<feature type="region of interest" description="Disordered" evidence="22">
    <location>
        <begin position="688"/>
        <end position="803"/>
    </location>
</feature>
<dbReference type="EMBL" id="KU750021">
    <property type="protein sequence ID" value="AOP32390.1"/>
    <property type="molecule type" value="mRNA"/>
</dbReference>
<dbReference type="GO" id="GO:0051453">
    <property type="term" value="P:regulation of intracellular pH"/>
    <property type="evidence" value="ECO:0000318"/>
    <property type="project" value="GO_Central"/>
</dbReference>
<keyword evidence="12 21" id="KW-0406">Ion transport</keyword>
<dbReference type="EMBL" id="KU750014">
    <property type="protein sequence ID" value="AOP32383.1"/>
    <property type="molecule type" value="mRNA"/>
</dbReference>
<dbReference type="VEuPathDB" id="HostDB:geneid_419580"/>
<dbReference type="EMBL" id="KU750024">
    <property type="protein sequence ID" value="AOP32393.1"/>
    <property type="molecule type" value="mRNA"/>
</dbReference>
<evidence type="ECO:0000259" key="26">
    <source>
        <dbReference type="Pfam" id="PF16644"/>
    </source>
</evidence>
<evidence type="ECO:0000256" key="10">
    <source>
        <dbReference type="ARBA" id="ARBA00022989"/>
    </source>
</evidence>
<dbReference type="EMBL" id="KU750027">
    <property type="protein sequence ID" value="AOP32396.1"/>
    <property type="molecule type" value="mRNA"/>
</dbReference>
<dbReference type="EMBL" id="KU750019">
    <property type="protein sequence ID" value="AOP32388.1"/>
    <property type="molecule type" value="mRNA"/>
</dbReference>
<accession>A0A1D5PZW7</accession>
<dbReference type="GO" id="GO:0098735">
    <property type="term" value="P:positive regulation of the force of heart contraction"/>
    <property type="evidence" value="ECO:0007669"/>
    <property type="project" value="Ensembl"/>
</dbReference>
<comment type="subcellular location">
    <subcellularLocation>
        <location evidence="1">Basolateral cell membrane</location>
        <topology evidence="1">Multi-pass membrane protein</topology>
    </subcellularLocation>
</comment>
<dbReference type="GO" id="GO:0005886">
    <property type="term" value="C:plasma membrane"/>
    <property type="evidence" value="ECO:0000314"/>
    <property type="project" value="UniProtKB"/>
</dbReference>
<keyword evidence="14" id="KW-0564">Palmitate</keyword>
<dbReference type="GO" id="GO:0005516">
    <property type="term" value="F:calmodulin binding"/>
    <property type="evidence" value="ECO:0007669"/>
    <property type="project" value="UniProtKB-KW"/>
</dbReference>
<dbReference type="GO" id="GO:0042802">
    <property type="term" value="F:identical protein binding"/>
    <property type="evidence" value="ECO:0007669"/>
    <property type="project" value="Ensembl"/>
</dbReference>
<dbReference type="GO" id="GO:0070886">
    <property type="term" value="P:positive regulation of calcineurin-NFAT signaling cascade"/>
    <property type="evidence" value="ECO:0007669"/>
    <property type="project" value="Ensembl"/>
</dbReference>
<comment type="catalytic activity">
    <reaction evidence="18">
        <text>Li(+)(in) + Na(+)(out) = Li(+)(out) + Na(+)(in)</text>
        <dbReference type="Rhea" id="RHEA:72415"/>
        <dbReference type="ChEBI" id="CHEBI:29101"/>
        <dbReference type="ChEBI" id="CHEBI:49713"/>
    </reaction>
</comment>
<dbReference type="EMBL" id="DQ256198">
    <property type="protein sequence ID" value="ABB82239.1"/>
    <property type="molecule type" value="mRNA"/>
</dbReference>
<dbReference type="EMBL" id="KU750028">
    <property type="protein sequence ID" value="AOP32397.1"/>
    <property type="molecule type" value="mRNA"/>
</dbReference>
<keyword evidence="16 21" id="KW-0739">Sodium transport</keyword>
<sequence length="803" mass="89509">MGAAALRALPWALLLLLGPLLPGQRLQADATRVSEPTWEQPWGEPGGITAAPLATAQEVHPLNKQHHNHSAEGHPKPRKAFPVLGIDYSHVRIPFEISLWILLACLMKMGFHVMSSVSKVVPESCLLIVVGLLVGGLIKAVGEKPPILKSDIFFLFLLPPIILDAGYFLPLRQFTENLGTILIFAVVGTLWNAFFLGGLMYAVCQIGGSGLNHIGLLANLLFGSIISAVDPVAVLAVFEEIHINELLHILVFGESLLNDAVTVVLYHLFEEFANFEQVTIIDMVLGFLSFFVVSLGGVFVGVIYGLIAAFTSRFTSNIRVIEPLFVFLYSYMAYLSAEIFHLSGIMALIASGVVMRPYVEANISHKSHTTIKYFLKMWSSVSETLIFIFLGVSTVAGQHYWNWTFVISTLLFCLIARVLGVLVLTWFINKFRIVKLTPKDQFIIAYGGLRGAIAFSLCYLLDYEHFNMRDMFLTAIITVIFFTVFVQGMTIRPLVDLLAVKKKQETKRSINEEIHTQFLDHLLTGIEDICGHYGHHHWKDKLNRFNKKYVKKCLIAGERSKEPQLIAFYHKMEMKQAIELVESGGLGKIPSTISAVSIQNISPKTLPDSNALSALSKDKEDEIRKILRSNLQKTRQRLRSYNRHTLVADPYEDVWNQMLMKRQKMQQAELQLQNAYLTVPANRIDSPTMSRARIGSDPLAYEPKPDSENLPIITIDPASPQSPESMDLSNEVPKGCGGLPPSPEEDEEGLVMRPKEPSSPGTDDVFTPGTSDSPSSQRMLRCLSDPGPRQEPEEGEPFIPKGQ</sequence>
<keyword evidence="17" id="KW-0449">Lipoprotein</keyword>
<dbReference type="GO" id="GO:0016323">
    <property type="term" value="C:basolateral plasma membrane"/>
    <property type="evidence" value="ECO:0007669"/>
    <property type="project" value="UniProtKB-SubCell"/>
</dbReference>
<evidence type="ECO:0000256" key="16">
    <source>
        <dbReference type="ARBA" id="ARBA00023201"/>
    </source>
</evidence>
<keyword evidence="13 23" id="KW-0472">Membrane</keyword>
<keyword evidence="3 21" id="KW-0813">Transport</keyword>
<dbReference type="InterPro" id="IPR004709">
    <property type="entry name" value="NaH_exchanger"/>
</dbReference>
<feature type="transmembrane region" description="Helical" evidence="23">
    <location>
        <begin position="284"/>
        <end position="310"/>
    </location>
</feature>
<dbReference type="GO" id="GO:0015385">
    <property type="term" value="F:sodium:proton antiporter activity"/>
    <property type="evidence" value="ECO:0000314"/>
    <property type="project" value="UniProtKB"/>
</dbReference>
<dbReference type="Pfam" id="PF16644">
    <property type="entry name" value="NEXCaM_BD"/>
    <property type="match status" value="1"/>
</dbReference>
<dbReference type="EMBL" id="KU750030">
    <property type="protein sequence ID" value="AOP32399.1"/>
    <property type="molecule type" value="mRNA"/>
</dbReference>
<evidence type="ECO:0000256" key="23">
    <source>
        <dbReference type="SAM" id="Phobius"/>
    </source>
</evidence>
<feature type="transmembrane region" description="Helical" evidence="23">
    <location>
        <begin position="407"/>
        <end position="429"/>
    </location>
</feature>
<dbReference type="GO" id="GO:0048306">
    <property type="term" value="F:calcium-dependent protein binding"/>
    <property type="evidence" value="ECO:0007669"/>
    <property type="project" value="Ensembl"/>
</dbReference>
<reference evidence="29" key="4">
    <citation type="submission" date="2025-05" db="UniProtKB">
        <authorList>
            <consortium name="Ensembl"/>
        </authorList>
    </citation>
    <scope>IDENTIFICATION</scope>
    <source>
        <strain evidence="29">broiler</strain>
    </source>
</reference>
<keyword evidence="31" id="KW-1267">Proteomics identification</keyword>
<dbReference type="EMBL" id="KU750018">
    <property type="protein sequence ID" value="AOP32387.1"/>
    <property type="molecule type" value="mRNA"/>
</dbReference>
<reference evidence="27" key="1">
    <citation type="journal article" date="2006" name="Proc. Natl. Acad. Sci. U.S.A.">
        <title>Na+/H+ exchanger type 1 is a receptor for pathogenic subgroup J avian leukosis virus.</title>
        <authorList>
            <person name="Chai N."/>
            <person name="Bates P."/>
        </authorList>
    </citation>
    <scope>NUCLEOTIDE SEQUENCE</scope>
</reference>
<evidence type="ECO:0007829" key="31">
    <source>
        <dbReference type="PeptideAtlas" id="Q1PS52"/>
    </source>
</evidence>
<dbReference type="GO" id="GO:0016324">
    <property type="term" value="C:apical plasma membrane"/>
    <property type="evidence" value="ECO:0007669"/>
    <property type="project" value="Ensembl"/>
</dbReference>
<dbReference type="EMBL" id="KU750026">
    <property type="protein sequence ID" value="AOP32395.1"/>
    <property type="molecule type" value="mRNA"/>
</dbReference>
<comment type="similarity">
    <text evidence="2 21">Belongs to the monovalent cation:proton antiporter 1 (CPA1) transporter (TC 2.A.36) family.</text>
</comment>
<dbReference type="InterPro" id="IPR006153">
    <property type="entry name" value="Cation/H_exchanger_TM"/>
</dbReference>
<dbReference type="GO" id="GO:0006883">
    <property type="term" value="P:intracellular sodium ion homeostasis"/>
    <property type="evidence" value="ECO:0007669"/>
    <property type="project" value="Ensembl"/>
</dbReference>
<dbReference type="NCBIfam" id="TIGR00840">
    <property type="entry name" value="b_cpa1"/>
    <property type="match status" value="1"/>
</dbReference>
<feature type="compositionally biased region" description="Polar residues" evidence="22">
    <location>
        <begin position="719"/>
        <end position="728"/>
    </location>
</feature>
<dbReference type="GO" id="GO:0071805">
    <property type="term" value="P:potassium ion transmembrane transport"/>
    <property type="evidence" value="ECO:0000318"/>
    <property type="project" value="GO_Central"/>
</dbReference>
<dbReference type="EMBL" id="KU750020">
    <property type="protein sequence ID" value="AOP32389.1"/>
    <property type="molecule type" value="mRNA"/>
</dbReference>
<dbReference type="GO" id="GO:0055007">
    <property type="term" value="P:cardiac muscle cell differentiation"/>
    <property type="evidence" value="ECO:0007669"/>
    <property type="project" value="Ensembl"/>
</dbReference>
<dbReference type="PANTHER" id="PTHR10110:SF59">
    <property type="entry name" value="SODIUM_HYDROGEN EXCHANGER 1"/>
    <property type="match status" value="1"/>
</dbReference>
<dbReference type="GO" id="GO:0010613">
    <property type="term" value="P:positive regulation of cardiac muscle hypertrophy"/>
    <property type="evidence" value="ECO:0007669"/>
    <property type="project" value="Ensembl"/>
</dbReference>
<dbReference type="OMA" id="TIMTYAV"/>